<proteinExistence type="predicted"/>
<name>A0AAE6W285_9BACT</name>
<evidence type="ECO:0000313" key="1">
    <source>
        <dbReference type="EMBL" id="QHV63419.1"/>
    </source>
</evidence>
<dbReference type="EMBL" id="CP029701">
    <property type="protein sequence ID" value="QHV63419.1"/>
    <property type="molecule type" value="Genomic_DNA"/>
</dbReference>
<organism evidence="1 2">
    <name type="scientific">Akkermansia massiliensis</name>
    <dbReference type="NCBI Taxonomy" id="2927224"/>
    <lineage>
        <taxon>Bacteria</taxon>
        <taxon>Pseudomonadati</taxon>
        <taxon>Verrucomicrobiota</taxon>
        <taxon>Verrucomicrobiia</taxon>
        <taxon>Verrucomicrobiales</taxon>
        <taxon>Akkermansiaceae</taxon>
        <taxon>Akkermansia</taxon>
    </lineage>
</organism>
<gene>
    <name evidence="1" type="ORF">DMI76_08620</name>
</gene>
<dbReference type="RefSeq" id="WP_102722563.1">
    <property type="nucleotide sequence ID" value="NZ_CP029701.1"/>
</dbReference>
<sequence length="501" mass="56717">MTTLDKLFISMLSAGFLLSLQEATANDDVKIDDIFSKQDKSEIVNVIEHPADQVAETVIQRALEGHVKKPNSTIVDDPRKPHKENYSVSFTFKEAPNFRKRPEYDDDKNNDFSGQPCGIGFVTLVSDDGCTISITDDKGKKQEWLKESGKGHDISKGRRDYPHILMPGTHTFDIEYSQTYYNPAPGKKDLDGITLFVTPVVVDISVRKQNAPTENSRVLLIKGECIEMALNKDMLGQKSKFKDIITWEICRLRASKTLNFETQWVEVGNGTTCTYQYNTPGIYRVRSKINGKIFTYTRREDAYGGKKSPFLCRGDPDCVGVVNSQHEKNLINSAIADLMKKTYAKLTPWYDFDKLEDVFRNASPSLDTATKQLYTEAALLKKEVKNYGHNAFGMNNFYNQSKCNIFVFYHCHSCGIDIPTFTINLVQSRAPIVAEWISPNTTIKGWKWFKASTVLPEPGWLCFDDAHCAIIDYDGAGISGGVSDNNKILYLIFPNYFRKHE</sequence>
<dbReference type="Proteomes" id="UP000642553">
    <property type="component" value="Chromosome"/>
</dbReference>
<evidence type="ECO:0000313" key="2">
    <source>
        <dbReference type="Proteomes" id="UP000642553"/>
    </source>
</evidence>
<accession>A0AAE6W285</accession>
<protein>
    <submittedName>
        <fullName evidence="1">Uncharacterized protein</fullName>
    </submittedName>
</protein>
<dbReference type="AlphaFoldDB" id="A0AAE6W285"/>
<reference evidence="1" key="1">
    <citation type="submission" date="2018-05" db="EMBL/GenBank/DDBJ databases">
        <title>Complete genome sequnece of Akkermansia muciniphila EB-AMDK-40.</title>
        <authorList>
            <person name="Nam Y.-D."/>
            <person name="Chung W.-H."/>
            <person name="Park Y.S."/>
            <person name="Kang J."/>
        </authorList>
    </citation>
    <scope>NUCLEOTIDE SEQUENCE</scope>
    <source>
        <strain evidence="1">EB-AMDK-40</strain>
    </source>
</reference>